<dbReference type="GO" id="GO:0008641">
    <property type="term" value="F:ubiquitin-like modifier activating enzyme activity"/>
    <property type="evidence" value="ECO:0007669"/>
    <property type="project" value="InterPro"/>
</dbReference>
<dbReference type="OrthoDB" id="9804286at2"/>
<dbReference type="FunFam" id="3.40.50.720:FF:000080">
    <property type="entry name" value="Thiazole biosynthesis adenylyltransferase ThiF"/>
    <property type="match status" value="1"/>
</dbReference>
<dbReference type="InterPro" id="IPR045886">
    <property type="entry name" value="ThiF/MoeB/HesA"/>
</dbReference>
<gene>
    <name evidence="2" type="ORF">AYR53_04470</name>
</gene>
<dbReference type="GO" id="GO:0016779">
    <property type="term" value="F:nucleotidyltransferase activity"/>
    <property type="evidence" value="ECO:0007669"/>
    <property type="project" value="TreeGrafter"/>
</dbReference>
<dbReference type="GO" id="GO:0004792">
    <property type="term" value="F:thiosulfate-cyanide sulfurtransferase activity"/>
    <property type="evidence" value="ECO:0007669"/>
    <property type="project" value="TreeGrafter"/>
</dbReference>
<dbReference type="GeneID" id="42981496"/>
<evidence type="ECO:0000313" key="3">
    <source>
        <dbReference type="Proteomes" id="UP000078582"/>
    </source>
</evidence>
<accession>A0A192H1G8</accession>
<dbReference type="RefSeq" id="WP_068279027.1">
    <property type="nucleotide sequence ID" value="NZ_CP014873.1"/>
</dbReference>
<proteinExistence type="inferred from homology"/>
<dbReference type="InterPro" id="IPR035985">
    <property type="entry name" value="Ubiquitin-activating_enz"/>
</dbReference>
<dbReference type="InterPro" id="IPR000594">
    <property type="entry name" value="ThiF_NAD_FAD-bd"/>
</dbReference>
<evidence type="ECO:0000256" key="1">
    <source>
        <dbReference type="ARBA" id="ARBA00009919"/>
    </source>
</evidence>
<dbReference type="SUPFAM" id="SSF69572">
    <property type="entry name" value="Activating enzymes of the ubiquitin-like proteins"/>
    <property type="match status" value="1"/>
</dbReference>
<dbReference type="PANTHER" id="PTHR10953:SF102">
    <property type="entry name" value="ADENYLYLTRANSFERASE AND SULFURTRANSFERASE MOCS3"/>
    <property type="match status" value="1"/>
</dbReference>
<name>A0A192H1G8_9LACO</name>
<dbReference type="Pfam" id="PF00899">
    <property type="entry name" value="ThiF"/>
    <property type="match status" value="1"/>
</dbReference>
<dbReference type="CDD" id="cd00757">
    <property type="entry name" value="ThiF_MoeB_HesA_family"/>
    <property type="match status" value="1"/>
</dbReference>
<organism evidence="2 3">
    <name type="scientific">Loigolactobacillus backii</name>
    <dbReference type="NCBI Taxonomy" id="375175"/>
    <lineage>
        <taxon>Bacteria</taxon>
        <taxon>Bacillati</taxon>
        <taxon>Bacillota</taxon>
        <taxon>Bacilli</taxon>
        <taxon>Lactobacillales</taxon>
        <taxon>Lactobacillaceae</taxon>
        <taxon>Loigolactobacillus</taxon>
    </lineage>
</organism>
<dbReference type="GO" id="GO:0008146">
    <property type="term" value="F:sulfotransferase activity"/>
    <property type="evidence" value="ECO:0007669"/>
    <property type="project" value="TreeGrafter"/>
</dbReference>
<dbReference type="Proteomes" id="UP000078582">
    <property type="component" value="Chromosome"/>
</dbReference>
<reference evidence="2 3" key="1">
    <citation type="submission" date="2016-03" db="EMBL/GenBank/DDBJ databases">
        <title>Pediococcus and Lactobacillus from brewery environment - whole genome sequencing and assembly.</title>
        <authorList>
            <person name="Behr J."/>
            <person name="Geissler A.J."/>
            <person name="Vogel R.F."/>
        </authorList>
    </citation>
    <scope>NUCLEOTIDE SEQUENCE [LARGE SCALE GENOMIC DNA]</scope>
    <source>
        <strain evidence="2 3">TMW 1.1989</strain>
    </source>
</reference>
<dbReference type="AlphaFoldDB" id="A0A192H1G8"/>
<dbReference type="Gene3D" id="3.40.50.720">
    <property type="entry name" value="NAD(P)-binding Rossmann-like Domain"/>
    <property type="match status" value="1"/>
</dbReference>
<sequence length="339" mass="37305">MDRYDRQARVKQIGAAGQAKISASTILIVGCGALGSYAAEQLVRAGVKQLYLVDPDTVSETNLQRQTLFTEIDAAQANFKVEAAARVLRQINHEVAVTTFPVGLRPELLAQMDKLTLALDCTDNFSVRDTLNRLALNQHFPYIFAGCAGVSGNLMFIDPSHGPCLNCAFPNLAQLKERDCDVLGVATPLIPLVSAQQIALALRYIVEGHVANNQLMTISCWPASQHQFQIKKQSTCPICSQEKVAVPVTDRTLLRTMCGSQAYSVYLPTTVPLAAISNLLKKEHVTFQAAKAFINFQWHGATVSYFKTGKLHLYDLANKNAAELVYRDLWHLFKGAIQL</sequence>
<dbReference type="EMBL" id="CP014873">
    <property type="protein sequence ID" value="ANK62087.1"/>
    <property type="molecule type" value="Genomic_DNA"/>
</dbReference>
<dbReference type="STRING" id="375175.AYR53_04470"/>
<comment type="similarity">
    <text evidence="1">Belongs to the HesA/MoeB/ThiF family.</text>
</comment>
<dbReference type="PANTHER" id="PTHR10953">
    <property type="entry name" value="UBIQUITIN-ACTIVATING ENZYME E1"/>
    <property type="match status" value="1"/>
</dbReference>
<evidence type="ECO:0000313" key="2">
    <source>
        <dbReference type="EMBL" id="ANK62087.1"/>
    </source>
</evidence>
<protein>
    <submittedName>
        <fullName evidence="2">Molybdopterin biosynthesis protein MoeB</fullName>
    </submittedName>
</protein>
<dbReference type="PROSITE" id="PS51257">
    <property type="entry name" value="PROKAR_LIPOPROTEIN"/>
    <property type="match status" value="1"/>
</dbReference>
<dbReference type="GO" id="GO:0005829">
    <property type="term" value="C:cytosol"/>
    <property type="evidence" value="ECO:0007669"/>
    <property type="project" value="TreeGrafter"/>
</dbReference>
<keyword evidence="3" id="KW-1185">Reference proteome</keyword>